<proteinExistence type="predicted"/>
<reference evidence="2 3" key="1">
    <citation type="submission" date="2024-05" db="EMBL/GenBank/DDBJ databases">
        <title>Haplotype-resolved chromosome-level genome assembly of Huyou (Citrus changshanensis).</title>
        <authorList>
            <person name="Miao C."/>
            <person name="Chen W."/>
            <person name="Wu Y."/>
            <person name="Wang L."/>
            <person name="Zhao S."/>
            <person name="Grierson D."/>
            <person name="Xu C."/>
            <person name="Chen K."/>
        </authorList>
    </citation>
    <scope>NUCLEOTIDE SEQUENCE [LARGE SCALE GENOMIC DNA]</scope>
    <source>
        <strain evidence="2">01-14</strain>
        <tissue evidence="2">Leaf</tissue>
    </source>
</reference>
<comment type="caution">
    <text evidence="2">The sequence shown here is derived from an EMBL/GenBank/DDBJ whole genome shotgun (WGS) entry which is preliminary data.</text>
</comment>
<evidence type="ECO:0000313" key="3">
    <source>
        <dbReference type="Proteomes" id="UP001428341"/>
    </source>
</evidence>
<protein>
    <submittedName>
        <fullName evidence="2">Uncharacterized protein</fullName>
    </submittedName>
</protein>
<keyword evidence="3" id="KW-1185">Reference proteome</keyword>
<dbReference type="Proteomes" id="UP001428341">
    <property type="component" value="Unassembled WGS sequence"/>
</dbReference>
<dbReference type="AlphaFoldDB" id="A0AAP0MW87"/>
<organism evidence="2 3">
    <name type="scientific">Citrus x changshan-huyou</name>
    <dbReference type="NCBI Taxonomy" id="2935761"/>
    <lineage>
        <taxon>Eukaryota</taxon>
        <taxon>Viridiplantae</taxon>
        <taxon>Streptophyta</taxon>
        <taxon>Embryophyta</taxon>
        <taxon>Tracheophyta</taxon>
        <taxon>Spermatophyta</taxon>
        <taxon>Magnoliopsida</taxon>
        <taxon>eudicotyledons</taxon>
        <taxon>Gunneridae</taxon>
        <taxon>Pentapetalae</taxon>
        <taxon>rosids</taxon>
        <taxon>malvids</taxon>
        <taxon>Sapindales</taxon>
        <taxon>Rutaceae</taxon>
        <taxon>Aurantioideae</taxon>
        <taxon>Citrus</taxon>
    </lineage>
</organism>
<accession>A0AAP0MW87</accession>
<evidence type="ECO:0000313" key="2">
    <source>
        <dbReference type="EMBL" id="KAK9223100.1"/>
    </source>
</evidence>
<gene>
    <name evidence="2" type="ORF">WN944_011542</name>
</gene>
<evidence type="ECO:0000256" key="1">
    <source>
        <dbReference type="SAM" id="MobiDB-lite"/>
    </source>
</evidence>
<sequence length="142" mass="15712">MAYAHSKLMAVPVPPVSGEMELLAKGPEMLSTRTRAVALQVRRKQEQNLQAQKRISIPRRDAMLYMTADVVSALSFFSAEPAEARVGKLERKKKIMEKLEKLREEAGVSKPKTENRITPPALPPPMNPKQGSVGPVVETILP</sequence>
<feature type="region of interest" description="Disordered" evidence="1">
    <location>
        <begin position="102"/>
        <end position="142"/>
    </location>
</feature>
<dbReference type="EMBL" id="JBCGBO010000002">
    <property type="protein sequence ID" value="KAK9223100.1"/>
    <property type="molecule type" value="Genomic_DNA"/>
</dbReference>
<name>A0AAP0MW87_9ROSI</name>
<feature type="compositionally biased region" description="Basic and acidic residues" evidence="1">
    <location>
        <begin position="102"/>
        <end position="115"/>
    </location>
</feature>